<organism evidence="1 2">
    <name type="scientific">Ixodes persulcatus</name>
    <name type="common">Taiga tick</name>
    <dbReference type="NCBI Taxonomy" id="34615"/>
    <lineage>
        <taxon>Eukaryota</taxon>
        <taxon>Metazoa</taxon>
        <taxon>Ecdysozoa</taxon>
        <taxon>Arthropoda</taxon>
        <taxon>Chelicerata</taxon>
        <taxon>Arachnida</taxon>
        <taxon>Acari</taxon>
        <taxon>Parasitiformes</taxon>
        <taxon>Ixodida</taxon>
        <taxon>Ixodoidea</taxon>
        <taxon>Ixodidae</taxon>
        <taxon>Ixodinae</taxon>
        <taxon>Ixodes</taxon>
    </lineage>
</organism>
<sequence length="127" mass="13690">MVSDEEGEPDRGKKGARFSSGCLGVLIRPVPTEQRSRTALVQSDVPSAKPSPVLRSRARHSILTTRNKDDRLAGHSEQEEGGDGAERPETNASSLCPRCDNDERRTNGEKGEAARCPADGCLVRPPP</sequence>
<dbReference type="EMBL" id="JABSTQ010010161">
    <property type="protein sequence ID" value="KAG0422964.1"/>
    <property type="molecule type" value="Genomic_DNA"/>
</dbReference>
<reference evidence="1 2" key="1">
    <citation type="journal article" date="2020" name="Cell">
        <title>Large-Scale Comparative Analyses of Tick Genomes Elucidate Their Genetic Diversity and Vector Capacities.</title>
        <authorList>
            <consortium name="Tick Genome and Microbiome Consortium (TIGMIC)"/>
            <person name="Jia N."/>
            <person name="Wang J."/>
            <person name="Shi W."/>
            <person name="Du L."/>
            <person name="Sun Y."/>
            <person name="Zhan W."/>
            <person name="Jiang J.F."/>
            <person name="Wang Q."/>
            <person name="Zhang B."/>
            <person name="Ji P."/>
            <person name="Bell-Sakyi L."/>
            <person name="Cui X.M."/>
            <person name="Yuan T.T."/>
            <person name="Jiang B.G."/>
            <person name="Yang W.F."/>
            <person name="Lam T.T."/>
            <person name="Chang Q.C."/>
            <person name="Ding S.J."/>
            <person name="Wang X.J."/>
            <person name="Zhu J.G."/>
            <person name="Ruan X.D."/>
            <person name="Zhao L."/>
            <person name="Wei J.T."/>
            <person name="Ye R.Z."/>
            <person name="Que T.C."/>
            <person name="Du C.H."/>
            <person name="Zhou Y.H."/>
            <person name="Cheng J.X."/>
            <person name="Dai P.F."/>
            <person name="Guo W.B."/>
            <person name="Han X.H."/>
            <person name="Huang E.J."/>
            <person name="Li L.F."/>
            <person name="Wei W."/>
            <person name="Gao Y.C."/>
            <person name="Liu J.Z."/>
            <person name="Shao H.Z."/>
            <person name="Wang X."/>
            <person name="Wang C.C."/>
            <person name="Yang T.C."/>
            <person name="Huo Q.B."/>
            <person name="Li W."/>
            <person name="Chen H.Y."/>
            <person name="Chen S.E."/>
            <person name="Zhou L.G."/>
            <person name="Ni X.B."/>
            <person name="Tian J.H."/>
            <person name="Sheng Y."/>
            <person name="Liu T."/>
            <person name="Pan Y.S."/>
            <person name="Xia L.Y."/>
            <person name="Li J."/>
            <person name="Zhao F."/>
            <person name="Cao W.C."/>
        </authorList>
    </citation>
    <scope>NUCLEOTIDE SEQUENCE [LARGE SCALE GENOMIC DNA]</scope>
    <source>
        <strain evidence="1">Iper-2018</strain>
    </source>
</reference>
<proteinExistence type="predicted"/>
<protein>
    <submittedName>
        <fullName evidence="1">Uncharacterized protein</fullName>
    </submittedName>
</protein>
<accession>A0AC60PRG1</accession>
<gene>
    <name evidence="1" type="ORF">HPB47_001250</name>
</gene>
<comment type="caution">
    <text evidence="1">The sequence shown here is derived from an EMBL/GenBank/DDBJ whole genome shotgun (WGS) entry which is preliminary data.</text>
</comment>
<evidence type="ECO:0000313" key="1">
    <source>
        <dbReference type="EMBL" id="KAG0422964.1"/>
    </source>
</evidence>
<name>A0AC60PRG1_IXOPE</name>
<dbReference type="Proteomes" id="UP000805193">
    <property type="component" value="Unassembled WGS sequence"/>
</dbReference>
<evidence type="ECO:0000313" key="2">
    <source>
        <dbReference type="Proteomes" id="UP000805193"/>
    </source>
</evidence>
<keyword evidence="2" id="KW-1185">Reference proteome</keyword>